<sequence length="223" mass="23213">MSDGRGVAAPIAADALLFDNDGTLVDTTSAVDRAWHDFAVHHGVDPEAVLAVAHGVRADETITRFLPESERAAAAAWLDARELELVHETVALPGAQEFLERLVELGAPWAIVTSASALLAHARLDAAGLPTPPVLVTADDVAVGKPDPACYLLAASRLGVDPASCIVVEDVGAGLRAGRAAGARVVVRGDYAGPETAGLDRIADYTRATISLHATSPRVRGHW</sequence>
<dbReference type="NCBIfam" id="TIGR01549">
    <property type="entry name" value="HAD-SF-IA-v1"/>
    <property type="match status" value="1"/>
</dbReference>
<dbReference type="InterPro" id="IPR023214">
    <property type="entry name" value="HAD_sf"/>
</dbReference>
<dbReference type="PANTHER" id="PTHR43481">
    <property type="entry name" value="FRUCTOSE-1-PHOSPHATE PHOSPHATASE"/>
    <property type="match status" value="1"/>
</dbReference>
<comment type="caution">
    <text evidence="1">The sequence shown here is derived from an EMBL/GenBank/DDBJ whole genome shotgun (WGS) entry which is preliminary data.</text>
</comment>
<dbReference type="PRINTS" id="PR00413">
    <property type="entry name" value="HADHALOGNASE"/>
</dbReference>
<keyword evidence="2" id="KW-1185">Reference proteome</keyword>
<dbReference type="GO" id="GO:0050308">
    <property type="term" value="F:sugar-phosphatase activity"/>
    <property type="evidence" value="ECO:0007669"/>
    <property type="project" value="UniProtKB-EC"/>
</dbReference>
<name>A0A840XQ77_9MICO</name>
<dbReference type="RefSeq" id="WP_341799871.1">
    <property type="nucleotide sequence ID" value="NZ_BAAANZ010000003.1"/>
</dbReference>
<dbReference type="InterPro" id="IPR036412">
    <property type="entry name" value="HAD-like_sf"/>
</dbReference>
<dbReference type="InterPro" id="IPR006439">
    <property type="entry name" value="HAD-SF_hydro_IA"/>
</dbReference>
<dbReference type="AlphaFoldDB" id="A0A840XQ77"/>
<dbReference type="EMBL" id="JACHBS010000001">
    <property type="protein sequence ID" value="MBB5618708.1"/>
    <property type="molecule type" value="Genomic_DNA"/>
</dbReference>
<dbReference type="NCBIfam" id="TIGR01509">
    <property type="entry name" value="HAD-SF-IA-v3"/>
    <property type="match status" value="1"/>
</dbReference>
<dbReference type="Gene3D" id="1.10.150.240">
    <property type="entry name" value="Putative phosphatase, domain 2"/>
    <property type="match status" value="1"/>
</dbReference>
<keyword evidence="1" id="KW-0378">Hydrolase</keyword>
<accession>A0A840XQ77</accession>
<dbReference type="SUPFAM" id="SSF56784">
    <property type="entry name" value="HAD-like"/>
    <property type="match status" value="1"/>
</dbReference>
<organism evidence="1 2">
    <name type="scientific">Microcella frigidaquae</name>
    <dbReference type="NCBI Taxonomy" id="424758"/>
    <lineage>
        <taxon>Bacteria</taxon>
        <taxon>Bacillati</taxon>
        <taxon>Actinomycetota</taxon>
        <taxon>Actinomycetes</taxon>
        <taxon>Micrococcales</taxon>
        <taxon>Microbacteriaceae</taxon>
        <taxon>Microcella</taxon>
    </lineage>
</organism>
<dbReference type="InterPro" id="IPR051806">
    <property type="entry name" value="HAD-like_SPP"/>
</dbReference>
<reference evidence="1 2" key="1">
    <citation type="submission" date="2020-08" db="EMBL/GenBank/DDBJ databases">
        <title>Sequencing the genomes of 1000 actinobacteria strains.</title>
        <authorList>
            <person name="Klenk H.-P."/>
        </authorList>
    </citation>
    <scope>NUCLEOTIDE SEQUENCE [LARGE SCALE GENOMIC DNA]</scope>
    <source>
        <strain evidence="1 2">DSM 23889</strain>
    </source>
</reference>
<dbReference type="Gene3D" id="3.40.50.1000">
    <property type="entry name" value="HAD superfamily/HAD-like"/>
    <property type="match status" value="1"/>
</dbReference>
<dbReference type="Proteomes" id="UP000552883">
    <property type="component" value="Unassembled WGS sequence"/>
</dbReference>
<dbReference type="EC" id="3.1.3.23" evidence="1"/>
<dbReference type="Pfam" id="PF00702">
    <property type="entry name" value="Hydrolase"/>
    <property type="match status" value="1"/>
</dbReference>
<proteinExistence type="predicted"/>
<dbReference type="PANTHER" id="PTHR43481:SF4">
    <property type="entry name" value="GLYCEROL-1-PHOSPHATE PHOSPHOHYDROLASE 1-RELATED"/>
    <property type="match status" value="1"/>
</dbReference>
<dbReference type="SFLD" id="SFLDS00003">
    <property type="entry name" value="Haloacid_Dehalogenase"/>
    <property type="match status" value="1"/>
</dbReference>
<evidence type="ECO:0000313" key="2">
    <source>
        <dbReference type="Proteomes" id="UP000552883"/>
    </source>
</evidence>
<gene>
    <name evidence="1" type="ORF">BJ959_002204</name>
</gene>
<evidence type="ECO:0000313" key="1">
    <source>
        <dbReference type="EMBL" id="MBB5618708.1"/>
    </source>
</evidence>
<protein>
    <submittedName>
        <fullName evidence="1">Sugar-phosphatase</fullName>
        <ecNumber evidence="1">3.1.3.23</ecNumber>
    </submittedName>
</protein>
<dbReference type="InterPro" id="IPR023198">
    <property type="entry name" value="PGP-like_dom2"/>
</dbReference>
<dbReference type="SFLD" id="SFLDG01129">
    <property type="entry name" value="C1.5:_HAD__Beta-PGM__Phosphata"/>
    <property type="match status" value="1"/>
</dbReference>